<name>A0A9D2Q9U7_9FIRM</name>
<comment type="caution">
    <text evidence="2">The sequence shown here is derived from an EMBL/GenBank/DDBJ whole genome shotgun (WGS) entry which is preliminary data.</text>
</comment>
<protein>
    <submittedName>
        <fullName evidence="2">Uncharacterized protein</fullName>
    </submittedName>
</protein>
<gene>
    <name evidence="2" type="ORF">H9697_09370</name>
</gene>
<evidence type="ECO:0000313" key="3">
    <source>
        <dbReference type="Proteomes" id="UP000823902"/>
    </source>
</evidence>
<accession>A0A9D2Q9U7</accession>
<proteinExistence type="predicted"/>
<dbReference type="AlphaFoldDB" id="A0A9D2Q9U7"/>
<reference evidence="2" key="1">
    <citation type="journal article" date="2021" name="PeerJ">
        <title>Extensive microbial diversity within the chicken gut microbiome revealed by metagenomics and culture.</title>
        <authorList>
            <person name="Gilroy R."/>
            <person name="Ravi A."/>
            <person name="Getino M."/>
            <person name="Pursley I."/>
            <person name="Horton D.L."/>
            <person name="Alikhan N.F."/>
            <person name="Baker D."/>
            <person name="Gharbi K."/>
            <person name="Hall N."/>
            <person name="Watson M."/>
            <person name="Adriaenssens E.M."/>
            <person name="Foster-Nyarko E."/>
            <person name="Jarju S."/>
            <person name="Secka A."/>
            <person name="Antonio M."/>
            <person name="Oren A."/>
            <person name="Chaudhuri R.R."/>
            <person name="La Ragione R."/>
            <person name="Hildebrand F."/>
            <person name="Pallen M.J."/>
        </authorList>
    </citation>
    <scope>NUCLEOTIDE SEQUENCE</scope>
    <source>
        <strain evidence="2">CHK196-7946</strain>
    </source>
</reference>
<dbReference type="EMBL" id="DWVY01000048">
    <property type="protein sequence ID" value="HJC75136.1"/>
    <property type="molecule type" value="Genomic_DNA"/>
</dbReference>
<sequence length="79" mass="9280">MILETYDKELHDKTLRSEGYENGKTEGISSERENGILQLLSALQELNISRQDAYIKLQEKYSLSEKDAEKYMDKHWKKA</sequence>
<organism evidence="2 3">
    <name type="scientific">Candidatus Mediterraneibacter faecavium</name>
    <dbReference type="NCBI Taxonomy" id="2838668"/>
    <lineage>
        <taxon>Bacteria</taxon>
        <taxon>Bacillati</taxon>
        <taxon>Bacillota</taxon>
        <taxon>Clostridia</taxon>
        <taxon>Lachnospirales</taxon>
        <taxon>Lachnospiraceae</taxon>
        <taxon>Mediterraneibacter</taxon>
    </lineage>
</organism>
<evidence type="ECO:0000313" key="2">
    <source>
        <dbReference type="EMBL" id="HJC75136.1"/>
    </source>
</evidence>
<dbReference type="Proteomes" id="UP000823902">
    <property type="component" value="Unassembled WGS sequence"/>
</dbReference>
<feature type="region of interest" description="Disordered" evidence="1">
    <location>
        <begin position="1"/>
        <end position="31"/>
    </location>
</feature>
<reference evidence="2" key="2">
    <citation type="submission" date="2021-04" db="EMBL/GenBank/DDBJ databases">
        <authorList>
            <person name="Gilroy R."/>
        </authorList>
    </citation>
    <scope>NUCLEOTIDE SEQUENCE</scope>
    <source>
        <strain evidence="2">CHK196-7946</strain>
    </source>
</reference>
<evidence type="ECO:0000256" key="1">
    <source>
        <dbReference type="SAM" id="MobiDB-lite"/>
    </source>
</evidence>